<comment type="caution">
    <text evidence="2">The sequence shown here is derived from an EMBL/GenBank/DDBJ whole genome shotgun (WGS) entry which is preliminary data.</text>
</comment>
<keyword evidence="3" id="KW-1185">Reference proteome</keyword>
<evidence type="ECO:0000313" key="3">
    <source>
        <dbReference type="Proteomes" id="UP000318521"/>
    </source>
</evidence>
<dbReference type="PANTHER" id="PTHR47738">
    <property type="entry name" value="PTS SYSTEM FRUCTOSE-LIKE EIIA COMPONENT-RELATED"/>
    <property type="match status" value="1"/>
</dbReference>
<dbReference type="EMBL" id="VLXZ01000018">
    <property type="protein sequence ID" value="TSB44838.1"/>
    <property type="molecule type" value="Genomic_DNA"/>
</dbReference>
<reference evidence="2 3" key="1">
    <citation type="submission" date="2019-07" db="EMBL/GenBank/DDBJ databases">
        <authorList>
            <person name="Park Y.J."/>
            <person name="Jeong S.E."/>
            <person name="Jung H.S."/>
        </authorList>
    </citation>
    <scope>NUCLEOTIDE SEQUENCE [LARGE SCALE GENOMIC DNA]</scope>
    <source>
        <strain evidence="3">P16(2019)</strain>
    </source>
</reference>
<feature type="domain" description="PTS EIIA type-2" evidence="1">
    <location>
        <begin position="2"/>
        <end position="144"/>
    </location>
</feature>
<dbReference type="Proteomes" id="UP000318521">
    <property type="component" value="Unassembled WGS sequence"/>
</dbReference>
<keyword evidence="2" id="KW-0762">Sugar transport</keyword>
<accession>A0A553ZTP2</accession>
<dbReference type="PROSITE" id="PS51094">
    <property type="entry name" value="PTS_EIIA_TYPE_2"/>
    <property type="match status" value="1"/>
</dbReference>
<organism evidence="2 3">
    <name type="scientific">Alkalicoccobacillus porphyridii</name>
    <dbReference type="NCBI Taxonomy" id="2597270"/>
    <lineage>
        <taxon>Bacteria</taxon>
        <taxon>Bacillati</taxon>
        <taxon>Bacillota</taxon>
        <taxon>Bacilli</taxon>
        <taxon>Bacillales</taxon>
        <taxon>Bacillaceae</taxon>
        <taxon>Alkalicoccobacillus</taxon>
    </lineage>
</organism>
<dbReference type="InterPro" id="IPR016152">
    <property type="entry name" value="PTrfase/Anion_transptr"/>
</dbReference>
<dbReference type="SUPFAM" id="SSF55804">
    <property type="entry name" value="Phoshotransferase/anion transport protein"/>
    <property type="match status" value="1"/>
</dbReference>
<evidence type="ECO:0000259" key="1">
    <source>
        <dbReference type="PROSITE" id="PS51094"/>
    </source>
</evidence>
<dbReference type="Gene3D" id="3.40.930.10">
    <property type="entry name" value="Mannitol-specific EII, Chain A"/>
    <property type="match status" value="1"/>
</dbReference>
<evidence type="ECO:0000313" key="2">
    <source>
        <dbReference type="EMBL" id="TSB44838.1"/>
    </source>
</evidence>
<dbReference type="AlphaFoldDB" id="A0A553ZTP2"/>
<dbReference type="RefSeq" id="WP_143850486.1">
    <property type="nucleotide sequence ID" value="NZ_VLXZ01000018.1"/>
</dbReference>
<name>A0A553ZTP2_9BACI</name>
<gene>
    <name evidence="2" type="ORF">FN960_19160</name>
</gene>
<dbReference type="InterPro" id="IPR051541">
    <property type="entry name" value="PTS_SugarTrans_NitroReg"/>
</dbReference>
<dbReference type="OrthoDB" id="2192665at2"/>
<dbReference type="Pfam" id="PF00359">
    <property type="entry name" value="PTS_EIIA_2"/>
    <property type="match status" value="1"/>
</dbReference>
<proteinExistence type="predicted"/>
<dbReference type="InterPro" id="IPR002178">
    <property type="entry name" value="PTS_EIIA_type-2_dom"/>
</dbReference>
<sequence length="144" mass="16723">MDNNSFYHVYVDMDLKTKEDVYSFISSLVSNDEASQKETIQQLNQREQAGSTLIAEHVMLPHLESTHIKKSEIVFIRLAEPIQTWDAETEDIRLLIVILLKENESAQIKKDIAAFTRTLADDDYVNQLVTIQDKDMLYKVIKKY</sequence>
<keyword evidence="2" id="KW-0813">Transport</keyword>
<protein>
    <submittedName>
        <fullName evidence="2">PTS sugar transporter subunit IIA</fullName>
    </submittedName>
</protein>